<accession>A0ABN9A660</accession>
<evidence type="ECO:0000313" key="3">
    <source>
        <dbReference type="Proteomes" id="UP001176941"/>
    </source>
</evidence>
<evidence type="ECO:0000256" key="1">
    <source>
        <dbReference type="SAM" id="MobiDB-lite"/>
    </source>
</evidence>
<feature type="region of interest" description="Disordered" evidence="1">
    <location>
        <begin position="32"/>
        <end position="103"/>
    </location>
</feature>
<organism evidence="2 3">
    <name type="scientific">Rangifer tarandus platyrhynchus</name>
    <name type="common">Svalbard reindeer</name>
    <dbReference type="NCBI Taxonomy" id="3082113"/>
    <lineage>
        <taxon>Eukaryota</taxon>
        <taxon>Metazoa</taxon>
        <taxon>Chordata</taxon>
        <taxon>Craniata</taxon>
        <taxon>Vertebrata</taxon>
        <taxon>Euteleostomi</taxon>
        <taxon>Mammalia</taxon>
        <taxon>Eutheria</taxon>
        <taxon>Laurasiatheria</taxon>
        <taxon>Artiodactyla</taxon>
        <taxon>Ruminantia</taxon>
        <taxon>Pecora</taxon>
        <taxon>Cervidae</taxon>
        <taxon>Odocoileinae</taxon>
        <taxon>Rangifer</taxon>
    </lineage>
</organism>
<keyword evidence="3" id="KW-1185">Reference proteome</keyword>
<dbReference type="EMBL" id="OX459945">
    <property type="protein sequence ID" value="CAI9179414.1"/>
    <property type="molecule type" value="Genomic_DNA"/>
</dbReference>
<proteinExistence type="predicted"/>
<feature type="compositionally biased region" description="Polar residues" evidence="1">
    <location>
        <begin position="89"/>
        <end position="103"/>
    </location>
</feature>
<gene>
    <name evidence="2" type="ORF">MRATA1EN1_LOCUS28376</name>
</gene>
<dbReference type="Proteomes" id="UP001176941">
    <property type="component" value="Chromosome 9"/>
</dbReference>
<sequence length="103" mass="11603">MCIAETIASKKIRCFPRPSYRLQATVRFLESLSPGSVPKREQGTESPEHRSSHKSLKKKAFQDHPGQGHLCPSRSPSTDYEEGWRPSSRGHTQNISRTSLVVQ</sequence>
<evidence type="ECO:0000313" key="2">
    <source>
        <dbReference type="EMBL" id="CAI9179414.1"/>
    </source>
</evidence>
<reference evidence="2" key="1">
    <citation type="submission" date="2023-04" db="EMBL/GenBank/DDBJ databases">
        <authorList>
            <consortium name="ELIXIR-Norway"/>
        </authorList>
    </citation>
    <scope>NUCLEOTIDE SEQUENCE [LARGE SCALE GENOMIC DNA]</scope>
</reference>
<feature type="compositionally biased region" description="Basic and acidic residues" evidence="1">
    <location>
        <begin position="38"/>
        <end position="50"/>
    </location>
</feature>
<name>A0ABN9A660_RANTA</name>
<protein>
    <submittedName>
        <fullName evidence="2">Uncharacterized protein</fullName>
    </submittedName>
</protein>